<gene>
    <name evidence="2" type="ORF">ElP_28850</name>
</gene>
<feature type="region of interest" description="Disordered" evidence="1">
    <location>
        <begin position="1"/>
        <end position="21"/>
    </location>
</feature>
<evidence type="ECO:0000313" key="2">
    <source>
        <dbReference type="EMBL" id="QDV34988.1"/>
    </source>
</evidence>
<proteinExistence type="predicted"/>
<evidence type="ECO:0000313" key="3">
    <source>
        <dbReference type="Proteomes" id="UP000317835"/>
    </source>
</evidence>
<name>A0A518H2C8_9BACT</name>
<accession>A0A518H2C8</accession>
<organism evidence="2 3">
    <name type="scientific">Tautonia plasticadhaerens</name>
    <dbReference type="NCBI Taxonomy" id="2527974"/>
    <lineage>
        <taxon>Bacteria</taxon>
        <taxon>Pseudomonadati</taxon>
        <taxon>Planctomycetota</taxon>
        <taxon>Planctomycetia</taxon>
        <taxon>Isosphaerales</taxon>
        <taxon>Isosphaeraceae</taxon>
        <taxon>Tautonia</taxon>
    </lineage>
</organism>
<dbReference type="KEGG" id="tpla:ElP_28850"/>
<dbReference type="EMBL" id="CP036426">
    <property type="protein sequence ID" value="QDV34988.1"/>
    <property type="molecule type" value="Genomic_DNA"/>
</dbReference>
<protein>
    <submittedName>
        <fullName evidence="2">Uncharacterized protein</fullName>
    </submittedName>
</protein>
<sequence>MARKPRAKKSKVEPESPAVAVEEPRAIGDILAERYPLPDAGHQLPAPTADVPFEPGSFVAALEEGRPRFGQVPPGFIPVKTDNAAGIRVTKKLWRDQDGNQRSTAALQFAENRKLSRNSENALVDHVEDQGFLFRDHARQWQRDSDPSQQTPGENILDALKLLDEVKQARGLEGHGR</sequence>
<dbReference type="Proteomes" id="UP000317835">
    <property type="component" value="Chromosome"/>
</dbReference>
<dbReference type="AlphaFoldDB" id="A0A518H2C8"/>
<dbReference type="RefSeq" id="WP_145270274.1">
    <property type="nucleotide sequence ID" value="NZ_CP036426.1"/>
</dbReference>
<keyword evidence="3" id="KW-1185">Reference proteome</keyword>
<evidence type="ECO:0000256" key="1">
    <source>
        <dbReference type="SAM" id="MobiDB-lite"/>
    </source>
</evidence>
<reference evidence="2 3" key="1">
    <citation type="submission" date="2019-02" db="EMBL/GenBank/DDBJ databases">
        <title>Deep-cultivation of Planctomycetes and their phenomic and genomic characterization uncovers novel biology.</title>
        <authorList>
            <person name="Wiegand S."/>
            <person name="Jogler M."/>
            <person name="Boedeker C."/>
            <person name="Pinto D."/>
            <person name="Vollmers J."/>
            <person name="Rivas-Marin E."/>
            <person name="Kohn T."/>
            <person name="Peeters S.H."/>
            <person name="Heuer A."/>
            <person name="Rast P."/>
            <person name="Oberbeckmann S."/>
            <person name="Bunk B."/>
            <person name="Jeske O."/>
            <person name="Meyerdierks A."/>
            <person name="Storesund J.E."/>
            <person name="Kallscheuer N."/>
            <person name="Luecker S."/>
            <person name="Lage O.M."/>
            <person name="Pohl T."/>
            <person name="Merkel B.J."/>
            <person name="Hornburger P."/>
            <person name="Mueller R.-W."/>
            <person name="Bruemmer F."/>
            <person name="Labrenz M."/>
            <person name="Spormann A.M."/>
            <person name="Op den Camp H."/>
            <person name="Overmann J."/>
            <person name="Amann R."/>
            <person name="Jetten M.S.M."/>
            <person name="Mascher T."/>
            <person name="Medema M.H."/>
            <person name="Devos D.P."/>
            <person name="Kaster A.-K."/>
            <person name="Ovreas L."/>
            <person name="Rohde M."/>
            <person name="Galperin M.Y."/>
            <person name="Jogler C."/>
        </authorList>
    </citation>
    <scope>NUCLEOTIDE SEQUENCE [LARGE SCALE GENOMIC DNA]</scope>
    <source>
        <strain evidence="2 3">ElP</strain>
    </source>
</reference>